<feature type="compositionally biased region" description="Acidic residues" evidence="1">
    <location>
        <begin position="751"/>
        <end position="765"/>
    </location>
</feature>
<dbReference type="SUPFAM" id="SSF56112">
    <property type="entry name" value="Protein kinase-like (PK-like)"/>
    <property type="match status" value="1"/>
</dbReference>
<evidence type="ECO:0000256" key="1">
    <source>
        <dbReference type="SAM" id="MobiDB-lite"/>
    </source>
</evidence>
<dbReference type="InterPro" id="IPR050466">
    <property type="entry name" value="Carboxylest/Gibb_receptor"/>
</dbReference>
<proteinExistence type="predicted"/>
<dbReference type="InterPro" id="IPR011009">
    <property type="entry name" value="Kinase-like_dom_sf"/>
</dbReference>
<evidence type="ECO:0000313" key="4">
    <source>
        <dbReference type="Proteomes" id="UP001217918"/>
    </source>
</evidence>
<dbReference type="PANTHER" id="PTHR23024:SF648">
    <property type="entry name" value="ALPHA_BETA HYDROLASE FOLD PROTEIN"/>
    <property type="match status" value="1"/>
</dbReference>
<dbReference type="Proteomes" id="UP001217918">
    <property type="component" value="Unassembled WGS sequence"/>
</dbReference>
<dbReference type="Gene3D" id="1.10.510.10">
    <property type="entry name" value="Transferase(Phosphotransferase) domain 1"/>
    <property type="match status" value="2"/>
</dbReference>
<dbReference type="AlphaFoldDB" id="A0AAD9I4I3"/>
<dbReference type="GO" id="GO:0004672">
    <property type="term" value="F:protein kinase activity"/>
    <property type="evidence" value="ECO:0007669"/>
    <property type="project" value="InterPro"/>
</dbReference>
<dbReference type="InterPro" id="IPR013094">
    <property type="entry name" value="AB_hydrolase_3"/>
</dbReference>
<feature type="region of interest" description="Disordered" evidence="1">
    <location>
        <begin position="1"/>
        <end position="45"/>
    </location>
</feature>
<reference evidence="3" key="1">
    <citation type="journal article" date="2023" name="Mol. Plant Microbe Interact.">
        <title>Elucidating the Obligate Nature and Biological Capacity of an Invasive Fungal Corn Pathogen.</title>
        <authorList>
            <person name="MacCready J.S."/>
            <person name="Roggenkamp E.M."/>
            <person name="Gdanetz K."/>
            <person name="Chilvers M.I."/>
        </authorList>
    </citation>
    <scope>NUCLEOTIDE SEQUENCE</scope>
    <source>
        <strain evidence="3">PM02</strain>
    </source>
</reference>
<dbReference type="EMBL" id="JAQQPM010000004">
    <property type="protein sequence ID" value="KAK2071089.1"/>
    <property type="molecule type" value="Genomic_DNA"/>
</dbReference>
<dbReference type="SMART" id="SM00220">
    <property type="entry name" value="S_TKc"/>
    <property type="match status" value="1"/>
</dbReference>
<dbReference type="InterPro" id="IPR029058">
    <property type="entry name" value="AB_hydrolase_fold"/>
</dbReference>
<dbReference type="GO" id="GO:0016787">
    <property type="term" value="F:hydrolase activity"/>
    <property type="evidence" value="ECO:0007669"/>
    <property type="project" value="InterPro"/>
</dbReference>
<protein>
    <recommendedName>
        <fullName evidence="2">Protein kinase domain-containing protein</fullName>
    </recommendedName>
</protein>
<dbReference type="PROSITE" id="PS50011">
    <property type="entry name" value="PROTEIN_KINASE_DOM"/>
    <property type="match status" value="1"/>
</dbReference>
<organism evidence="3 4">
    <name type="scientific">Phyllachora maydis</name>
    <dbReference type="NCBI Taxonomy" id="1825666"/>
    <lineage>
        <taxon>Eukaryota</taxon>
        <taxon>Fungi</taxon>
        <taxon>Dikarya</taxon>
        <taxon>Ascomycota</taxon>
        <taxon>Pezizomycotina</taxon>
        <taxon>Sordariomycetes</taxon>
        <taxon>Sordariomycetidae</taxon>
        <taxon>Phyllachorales</taxon>
        <taxon>Phyllachoraceae</taxon>
        <taxon>Phyllachora</taxon>
    </lineage>
</organism>
<dbReference type="PANTHER" id="PTHR23024">
    <property type="entry name" value="ARYLACETAMIDE DEACETYLASE"/>
    <property type="match status" value="1"/>
</dbReference>
<name>A0AAD9I4I3_9PEZI</name>
<feature type="domain" description="Protein kinase" evidence="2">
    <location>
        <begin position="170"/>
        <end position="566"/>
    </location>
</feature>
<feature type="compositionally biased region" description="Low complexity" evidence="1">
    <location>
        <begin position="627"/>
        <end position="643"/>
    </location>
</feature>
<accession>A0AAD9I4I3</accession>
<feature type="region of interest" description="Disordered" evidence="1">
    <location>
        <begin position="577"/>
        <end position="601"/>
    </location>
</feature>
<evidence type="ECO:0000313" key="3">
    <source>
        <dbReference type="EMBL" id="KAK2071089.1"/>
    </source>
</evidence>
<feature type="region of interest" description="Disordered" evidence="1">
    <location>
        <begin position="745"/>
        <end position="772"/>
    </location>
</feature>
<dbReference type="Gene3D" id="3.40.50.1820">
    <property type="entry name" value="alpha/beta hydrolase"/>
    <property type="match status" value="1"/>
</dbReference>
<gene>
    <name evidence="3" type="ORF">P8C59_005540</name>
</gene>
<dbReference type="Pfam" id="PF07859">
    <property type="entry name" value="Abhydrolase_3"/>
    <property type="match status" value="1"/>
</dbReference>
<keyword evidence="4" id="KW-1185">Reference proteome</keyword>
<dbReference type="GO" id="GO:0005524">
    <property type="term" value="F:ATP binding"/>
    <property type="evidence" value="ECO:0007669"/>
    <property type="project" value="InterPro"/>
</dbReference>
<evidence type="ECO:0000259" key="2">
    <source>
        <dbReference type="PROSITE" id="PS50011"/>
    </source>
</evidence>
<dbReference type="InterPro" id="IPR000719">
    <property type="entry name" value="Prot_kinase_dom"/>
</dbReference>
<feature type="compositionally biased region" description="Basic residues" evidence="1">
    <location>
        <begin position="672"/>
        <end position="684"/>
    </location>
</feature>
<comment type="caution">
    <text evidence="3">The sequence shown here is derived from an EMBL/GenBank/DDBJ whole genome shotgun (WGS) entry which is preliminary data.</text>
</comment>
<feature type="region of interest" description="Disordered" evidence="1">
    <location>
        <begin position="625"/>
        <end position="696"/>
    </location>
</feature>
<dbReference type="SUPFAM" id="SSF53474">
    <property type="entry name" value="alpha/beta-Hydrolases"/>
    <property type="match status" value="1"/>
</dbReference>
<sequence length="1167" mass="127810">MAGRPPSFHRGPDGASSFPPRPLPDRPSLRPGRPAAGAGLPSFLARHPGHTAQHIDFCLRQQEYFDRWRAHRNRGFFDRHVPLPPALFRARRRQPRWAGPDAFARAEAVDFYHDARAWNAPDPANNTGLLLLLPPAGRDATPAAPAAAAVVPDDVRPVQARSSDLARAGLRLANVIASGGQGCVALFEVDVDVTAAAAAAPGRTRTTKEKVAVKFALDATSANLETEKHNMRLMRGAKHIVQMHELYRPNTVAGLAAHLVRFAHQRPVFEDPAILVMEYLRHGSLLSVIARARALNLAWPAIHLWRIFKCLIQGCIALSYPAAFDTHLPLRQTHPFSTRHLTEETDPRLGRPHIRHAFSPSDALIHFDLDPANVFVGDFAHPSADTAHSQTPIVKIGDLGLGMQHRPDVEQGNPQLSWCYRPVGKAEFSMPEQHTARWDALKILEPHPMHVDPEHTAGNWTERCNIYGIGIIMWCLLTGHEPSVPPVPAEVTMAYANGQQASLVSYGALVLRDAQNYGHIDVRLRTCIAQCMMFYPHHRPRLEELEAEATRRCRDLEAAGLDHRAINHFNQRVFREPAPSWLPPSPHRAQEASAAVAADQMPPTQFEPWVRGLYRDGAGAGGDDVGFDFNSSSSGSSSGADAGPTARRPLRNVSRMSDLRRAAGAWDEADRRRVRSGGGRRRQPSRPGPSSVGGGSFRNVFAGIELGRLGAAVNSSLVGLVDSLDVARADLSIGSSVRALYARDDDRTTDTDDSAADDDDEDEDVAQDRNADRLAARRRRRLQRFGARWRRKGAQLLATLGNAFPNRVPLQPLARGLRLVFLLPFDQPAILFRTWRGVPGCRPDVVKTYPCRKHLPCRIFFPPGYRAGSGQKFPTLFTLHGGGFVVGDPIDTEAWNHRFAQAHGMVVVALNYAKGPANRFPGPVHDVAALFASCLADGALPIDGGRVAMAGWSAGGTLALAAAQLEGVRARLRAIVPIYPAVDFAVKGEARFAHRRRKPALGGYREALGRSDSDITLRLAGLYTWAYSPVGHALGDPLLNPIVVERGALPGSVFVVAAEMDFLAHEAWELACRLAGKEVPAAHVPVGREQPAGVGELITDDETFAWEVRTAGGGRYRWLLVPDQVHAFDQDIDMVVRDKQLMADARIKRDKTMHAIGQWLLDGPLKG</sequence>